<sequence>MFTVRRIRSLLGSPVEKQSIYEQLDASDVPVTSADCRTCSNPCDQGHDNYPSRFNVDYNSQLLGTVKPYRRQVLVSTGQSDWDREVTKTVGSLASLLLHVQESMPVDAMAAIQLTDHDNATPRSTAGLFQPTDSNRVSILNANHHSIHDDSETVVVFPDYKVVTHIRSSPEGAQALWDFAIDPVIGRCSLPNKQIPLKSWILPYACVVLLCSHKKRDNRCGIAAPKLEHAFMQNLEAQGWHAETDIDASVCDEDALEDLTTAESDLQHELDEKLKKSSESRRVLILRTSHIGGHKYAGNCVIYTPQGSCVWYGRVSPHEVESIVTNTIVGGLILPPLLRGGLNLSRPGCQTLYDW</sequence>
<name>A0A0C2X2H3_AMAMK</name>
<proteinExistence type="predicted"/>
<evidence type="ECO:0000313" key="1">
    <source>
        <dbReference type="EMBL" id="KIL68342.1"/>
    </source>
</evidence>
<dbReference type="STRING" id="946122.A0A0C2X2H3"/>
<organism evidence="1 2">
    <name type="scientific">Amanita muscaria (strain Koide BX008)</name>
    <dbReference type="NCBI Taxonomy" id="946122"/>
    <lineage>
        <taxon>Eukaryota</taxon>
        <taxon>Fungi</taxon>
        <taxon>Dikarya</taxon>
        <taxon>Basidiomycota</taxon>
        <taxon>Agaricomycotina</taxon>
        <taxon>Agaricomycetes</taxon>
        <taxon>Agaricomycetidae</taxon>
        <taxon>Agaricales</taxon>
        <taxon>Pluteineae</taxon>
        <taxon>Amanitaceae</taxon>
        <taxon>Amanita</taxon>
    </lineage>
</organism>
<dbReference type="Gene3D" id="3.40.30.10">
    <property type="entry name" value="Glutaredoxin"/>
    <property type="match status" value="1"/>
</dbReference>
<gene>
    <name evidence="1" type="ORF">M378DRAFT_121748</name>
</gene>
<dbReference type="CDD" id="cd03062">
    <property type="entry name" value="TRX_Fd_Sucrase"/>
    <property type="match status" value="1"/>
</dbReference>
<dbReference type="EMBL" id="KN818229">
    <property type="protein sequence ID" value="KIL68342.1"/>
    <property type="molecule type" value="Genomic_DNA"/>
</dbReference>
<dbReference type="HOGENOM" id="CLU_048934_1_0_1"/>
<evidence type="ECO:0000313" key="2">
    <source>
        <dbReference type="Proteomes" id="UP000054549"/>
    </source>
</evidence>
<dbReference type="Pfam" id="PF06999">
    <property type="entry name" value="Suc_Fer-like"/>
    <property type="match status" value="1"/>
</dbReference>
<dbReference type="Proteomes" id="UP000054549">
    <property type="component" value="Unassembled WGS sequence"/>
</dbReference>
<dbReference type="InterPro" id="IPR036249">
    <property type="entry name" value="Thioredoxin-like_sf"/>
</dbReference>
<dbReference type="SUPFAM" id="SSF52833">
    <property type="entry name" value="Thioredoxin-like"/>
    <property type="match status" value="1"/>
</dbReference>
<dbReference type="PANTHER" id="PTHR31902">
    <property type="entry name" value="ACTIN PATCHES DISTAL PROTEIN 1"/>
    <property type="match status" value="1"/>
</dbReference>
<dbReference type="InterPro" id="IPR009737">
    <property type="entry name" value="Aim32/Apd1-like"/>
</dbReference>
<dbReference type="OrthoDB" id="10253744at2759"/>
<dbReference type="PANTHER" id="PTHR31902:SF14">
    <property type="entry name" value="ACTIN PATCHES DISTAL PROTEIN 1"/>
    <property type="match status" value="1"/>
</dbReference>
<reference evidence="1 2" key="1">
    <citation type="submission" date="2014-04" db="EMBL/GenBank/DDBJ databases">
        <title>Evolutionary Origins and Diversification of the Mycorrhizal Mutualists.</title>
        <authorList>
            <consortium name="DOE Joint Genome Institute"/>
            <consortium name="Mycorrhizal Genomics Consortium"/>
            <person name="Kohler A."/>
            <person name="Kuo A."/>
            <person name="Nagy L.G."/>
            <person name="Floudas D."/>
            <person name="Copeland A."/>
            <person name="Barry K.W."/>
            <person name="Cichocki N."/>
            <person name="Veneault-Fourrey C."/>
            <person name="LaButti K."/>
            <person name="Lindquist E.A."/>
            <person name="Lipzen A."/>
            <person name="Lundell T."/>
            <person name="Morin E."/>
            <person name="Murat C."/>
            <person name="Riley R."/>
            <person name="Ohm R."/>
            <person name="Sun H."/>
            <person name="Tunlid A."/>
            <person name="Henrissat B."/>
            <person name="Grigoriev I.V."/>
            <person name="Hibbett D.S."/>
            <person name="Martin F."/>
        </authorList>
    </citation>
    <scope>NUCLEOTIDE SEQUENCE [LARGE SCALE GENOMIC DNA]</scope>
    <source>
        <strain evidence="1 2">Koide BX008</strain>
    </source>
</reference>
<dbReference type="InParanoid" id="A0A0C2X2H3"/>
<accession>A0A0C2X2H3</accession>
<evidence type="ECO:0008006" key="3">
    <source>
        <dbReference type="Google" id="ProtNLM"/>
    </source>
</evidence>
<protein>
    <recommendedName>
        <fullName evidence="3">Sucrase</fullName>
    </recommendedName>
</protein>
<keyword evidence="2" id="KW-1185">Reference proteome</keyword>
<dbReference type="AlphaFoldDB" id="A0A0C2X2H3"/>